<feature type="transmembrane region" description="Helical" evidence="5">
    <location>
        <begin position="26"/>
        <end position="51"/>
    </location>
</feature>
<sequence>MSTLQDVCLLFYSSNLKGNHMRHKNVFSLFLVGTLFICGDTLAAGGGGVLVDPGAMEGKHFDPKGKMPSTFTVELQNGLRKTLPFEDKRDFEEAKKGFIVAPSYKQIMAEAGNVAWDMGSYEYLLQGKDFDSIHPSLQRQAILNMAYGLYEVVPGKIYQVRGFDLANISFIKGDTGWIVFDPLTAKETAAAALKLINEKLGPRPVVAVIYSHSHLDHYGGVRGVIDEADVKSGKVQVIAPSGFMEHAVSENVYAGNAMIRRSFFQYGVLLPRSPFGHVDQSIGKNTASGNTGLIQPSRYIEKDFETLTVDGVIMEFQSTPGTEAPAEMNTWFPQLKAFWAAENITGTIHNIYTLRGALVRDALAWSKHINVALYRYGIEAEYMFAAHSWPRWGNGRIQEIMRTQRDAYGHLNNNVLHHANKGVTINEIHNVYKQPKSLQVQWAAHSYHGSIEHNSRAVMNRYLGYWDANPATLMPLSPRESAPLYVEMMGGAKKIMTKGKQLQDQGKYFEAVEILNKLVYAEPENVSAKDLLADVYEQIGYQKESPSVRNSFLAAAYELRHGLPSGVPPKSSGPDTIRGMTTELWLNFMGISMDSTKVEGVKAVINLITPDNGEMFIVELSNSTLTNIKGQLAKNPDLTIRVNRVDLETVMGGKATFDQLIKEGKAKLEGDRKPFDLLRSSLVRFTPSFELLPGTKAVKPHQDLVKDPFEVQEPGNTSGG</sequence>
<keyword evidence="5" id="KW-0812">Transmembrane</keyword>
<dbReference type="EMBL" id="CP132914">
    <property type="protein sequence ID" value="WMB74551.1"/>
    <property type="molecule type" value="Genomic_DNA"/>
</dbReference>
<gene>
    <name evidence="7" type="ORF">RA178_08105</name>
</gene>
<keyword evidence="3" id="KW-0862">Zinc</keyword>
<evidence type="ECO:0000256" key="2">
    <source>
        <dbReference type="ARBA" id="ARBA00022801"/>
    </source>
</evidence>
<name>A0AA50KHP4_9GAMM</name>
<evidence type="ECO:0000313" key="7">
    <source>
        <dbReference type="EMBL" id="WMB74551.1"/>
    </source>
</evidence>
<dbReference type="Pfam" id="PF14864">
    <property type="entry name" value="Alkyl_sulf_C"/>
    <property type="match status" value="1"/>
</dbReference>
<dbReference type="SUPFAM" id="SSF56281">
    <property type="entry name" value="Metallo-hydrolase/oxidoreductase"/>
    <property type="match status" value="1"/>
</dbReference>
<dbReference type="KEGG" id="sog:RA178_08105"/>
<dbReference type="GO" id="GO:0046872">
    <property type="term" value="F:metal ion binding"/>
    <property type="evidence" value="ECO:0007669"/>
    <property type="project" value="UniProtKB-KW"/>
</dbReference>
<dbReference type="Gene3D" id="1.25.40.880">
    <property type="entry name" value="Alkyl sulfatase, dimerisation domain"/>
    <property type="match status" value="1"/>
</dbReference>
<dbReference type="InterPro" id="IPR038536">
    <property type="entry name" value="Alkyl/aryl-sulf_dimr_sf"/>
</dbReference>
<feature type="domain" description="Metallo-beta-lactamase" evidence="6">
    <location>
        <begin position="165"/>
        <end position="387"/>
    </location>
</feature>
<protein>
    <submittedName>
        <fullName evidence="7">Alkyl sulfatase dimerization domain-containing protein</fullName>
    </submittedName>
</protein>
<dbReference type="InterPro" id="IPR036527">
    <property type="entry name" value="SCP2_sterol-bd_dom_sf"/>
</dbReference>
<dbReference type="Pfam" id="PF00753">
    <property type="entry name" value="Lactamase_B"/>
    <property type="match status" value="1"/>
</dbReference>
<dbReference type="SUPFAM" id="SSF55718">
    <property type="entry name" value="SCP-like"/>
    <property type="match status" value="1"/>
</dbReference>
<dbReference type="InterPro" id="IPR029229">
    <property type="entry name" value="Alkyl_sulf_C"/>
</dbReference>
<dbReference type="Pfam" id="PF14863">
    <property type="entry name" value="Alkyl_sulf_dimr"/>
    <property type="match status" value="1"/>
</dbReference>
<dbReference type="InterPro" id="IPR052195">
    <property type="entry name" value="Bact_Alkyl/Aryl-Sulfatase"/>
</dbReference>
<evidence type="ECO:0000259" key="6">
    <source>
        <dbReference type="SMART" id="SM00849"/>
    </source>
</evidence>
<dbReference type="CDD" id="cd07710">
    <property type="entry name" value="arylsulfatase_Sdsa1-like_MBL-fold"/>
    <property type="match status" value="1"/>
</dbReference>
<dbReference type="GO" id="GO:0018741">
    <property type="term" value="F:linear primary-alkylsulfatase activity"/>
    <property type="evidence" value="ECO:0007669"/>
    <property type="project" value="InterPro"/>
</dbReference>
<dbReference type="PANTHER" id="PTHR43223">
    <property type="entry name" value="ALKYL/ARYL-SULFATASE"/>
    <property type="match status" value="1"/>
</dbReference>
<dbReference type="SMART" id="SM00849">
    <property type="entry name" value="Lactamase_B"/>
    <property type="match status" value="1"/>
</dbReference>
<accession>A0AA50KHP4</accession>
<dbReference type="GO" id="GO:0030288">
    <property type="term" value="C:outer membrane-bounded periplasmic space"/>
    <property type="evidence" value="ECO:0007669"/>
    <property type="project" value="TreeGrafter"/>
</dbReference>
<evidence type="ECO:0000256" key="1">
    <source>
        <dbReference type="ARBA" id="ARBA00022723"/>
    </source>
</evidence>
<dbReference type="AlphaFoldDB" id="A0AA50KHP4"/>
<dbReference type="GO" id="GO:0046983">
    <property type="term" value="F:protein dimerization activity"/>
    <property type="evidence" value="ECO:0007669"/>
    <property type="project" value="InterPro"/>
</dbReference>
<keyword evidence="5" id="KW-1133">Transmembrane helix</keyword>
<dbReference type="InterPro" id="IPR029228">
    <property type="entry name" value="Alkyl_sulf_dimr"/>
</dbReference>
<dbReference type="FunFam" id="3.60.15.30:FF:000001">
    <property type="entry name" value="Alkyl/aryl-sulfatase BDS1"/>
    <property type="match status" value="1"/>
</dbReference>
<dbReference type="InterPro" id="IPR044097">
    <property type="entry name" value="Bds1/SdsA1_MBL-fold"/>
</dbReference>
<keyword evidence="1" id="KW-0479">Metal-binding</keyword>
<dbReference type="PANTHER" id="PTHR43223:SF1">
    <property type="entry name" value="ALKYL_ARYL-SULFATASE BDS1"/>
    <property type="match status" value="1"/>
</dbReference>
<dbReference type="InterPro" id="IPR036866">
    <property type="entry name" value="RibonucZ/Hydroxyglut_hydro"/>
</dbReference>
<evidence type="ECO:0000256" key="5">
    <source>
        <dbReference type="SAM" id="Phobius"/>
    </source>
</evidence>
<reference evidence="7" key="1">
    <citation type="submission" date="2023-08" db="EMBL/GenBank/DDBJ databases">
        <title>Complete genome sequence of Shewanella oncorhynchi Z-P2, a siderophore putrebactin-producing bacterium.</title>
        <authorList>
            <person name="Zhang Y."/>
        </authorList>
    </citation>
    <scope>NUCLEOTIDE SEQUENCE</scope>
    <source>
        <strain evidence="7">Z-P2</strain>
    </source>
</reference>
<dbReference type="GeneID" id="301339138"/>
<dbReference type="InterPro" id="IPR001279">
    <property type="entry name" value="Metallo-B-lactamas"/>
</dbReference>
<dbReference type="RefSeq" id="WP_263139154.1">
    <property type="nucleotide sequence ID" value="NZ_CP132914.1"/>
</dbReference>
<comment type="similarity">
    <text evidence="4">Belongs to the metallo-beta-lactamase superfamily. Type III sulfatase family.</text>
</comment>
<dbReference type="Gene3D" id="3.30.1050.10">
    <property type="entry name" value="SCP2 sterol-binding domain"/>
    <property type="match status" value="1"/>
</dbReference>
<dbReference type="Proteomes" id="UP001236800">
    <property type="component" value="Chromosome"/>
</dbReference>
<keyword evidence="2" id="KW-0378">Hydrolase</keyword>
<evidence type="ECO:0000256" key="3">
    <source>
        <dbReference type="ARBA" id="ARBA00022833"/>
    </source>
</evidence>
<dbReference type="Gene3D" id="3.60.15.30">
    <property type="entry name" value="Metallo-beta-lactamase domain"/>
    <property type="match status" value="1"/>
</dbReference>
<evidence type="ECO:0000256" key="4">
    <source>
        <dbReference type="ARBA" id="ARBA00033751"/>
    </source>
</evidence>
<keyword evidence="5" id="KW-0472">Membrane</keyword>
<proteinExistence type="inferred from homology"/>
<dbReference type="GO" id="GO:0018909">
    <property type="term" value="P:dodecyl sulfate metabolic process"/>
    <property type="evidence" value="ECO:0007669"/>
    <property type="project" value="InterPro"/>
</dbReference>
<organism evidence="7">
    <name type="scientific">Shewanella oncorhynchi</name>
    <dbReference type="NCBI Taxonomy" id="2726434"/>
    <lineage>
        <taxon>Bacteria</taxon>
        <taxon>Pseudomonadati</taxon>
        <taxon>Pseudomonadota</taxon>
        <taxon>Gammaproteobacteria</taxon>
        <taxon>Alteromonadales</taxon>
        <taxon>Shewanellaceae</taxon>
        <taxon>Shewanella</taxon>
    </lineage>
</organism>